<evidence type="ECO:0000313" key="10">
    <source>
        <dbReference type="EMBL" id="PJC01327.1"/>
    </source>
</evidence>
<evidence type="ECO:0000256" key="8">
    <source>
        <dbReference type="ARBA" id="ARBA00023136"/>
    </source>
</evidence>
<comment type="subcellular location">
    <subcellularLocation>
        <location evidence="1">Membrane</location>
        <topology evidence="1">Multi-pass membrane protein</topology>
    </subcellularLocation>
</comment>
<dbReference type="EMBL" id="PFSY01000174">
    <property type="protein sequence ID" value="PJC01327.1"/>
    <property type="molecule type" value="Genomic_DNA"/>
</dbReference>
<keyword evidence="8 9" id="KW-0472">Membrane</keyword>
<dbReference type="GO" id="GO:0015031">
    <property type="term" value="P:protein transport"/>
    <property type="evidence" value="ECO:0007669"/>
    <property type="project" value="UniProtKB-KW"/>
</dbReference>
<dbReference type="Proteomes" id="UP000230136">
    <property type="component" value="Unassembled WGS sequence"/>
</dbReference>
<feature type="transmembrane region" description="Helical" evidence="9">
    <location>
        <begin position="6"/>
        <end position="24"/>
    </location>
</feature>
<dbReference type="PROSITE" id="PS00756">
    <property type="entry name" value="SECY_2"/>
    <property type="match status" value="1"/>
</dbReference>
<dbReference type="AlphaFoldDB" id="A0A2M8DQD8"/>
<dbReference type="InterPro" id="IPR002208">
    <property type="entry name" value="SecY/SEC61-alpha"/>
</dbReference>
<dbReference type="PRINTS" id="PR00303">
    <property type="entry name" value="SECYTRNLCASE"/>
</dbReference>
<feature type="non-terminal residue" evidence="10">
    <location>
        <position position="1"/>
    </location>
</feature>
<organism evidence="10 11">
    <name type="scientific">Candidatus Komeilibacteria bacterium CG_4_9_14_0_8_um_filter_36_9</name>
    <dbReference type="NCBI Taxonomy" id="1974473"/>
    <lineage>
        <taxon>Bacteria</taxon>
        <taxon>Candidatus Komeiliibacteriota</taxon>
    </lineage>
</organism>
<evidence type="ECO:0000256" key="4">
    <source>
        <dbReference type="ARBA" id="ARBA00022692"/>
    </source>
</evidence>
<keyword evidence="7" id="KW-0811">Translocation</keyword>
<accession>A0A2M8DQD8</accession>
<comment type="caution">
    <text evidence="10">The sequence shown here is derived from an EMBL/GenBank/DDBJ whole genome shotgun (WGS) entry which is preliminary data.</text>
</comment>
<evidence type="ECO:0000256" key="1">
    <source>
        <dbReference type="ARBA" id="ARBA00004141"/>
    </source>
</evidence>
<keyword evidence="3" id="KW-0813">Transport</keyword>
<dbReference type="Pfam" id="PF00344">
    <property type="entry name" value="SecY"/>
    <property type="match status" value="1"/>
</dbReference>
<keyword evidence="6 9" id="KW-1133">Transmembrane helix</keyword>
<evidence type="ECO:0000256" key="6">
    <source>
        <dbReference type="ARBA" id="ARBA00022989"/>
    </source>
</evidence>
<keyword evidence="5" id="KW-0653">Protein transport</keyword>
<reference evidence="11" key="1">
    <citation type="submission" date="2017-09" db="EMBL/GenBank/DDBJ databases">
        <title>Depth-based differentiation of microbial function through sediment-hosted aquifers and enrichment of novel symbionts in the deep terrestrial subsurface.</title>
        <authorList>
            <person name="Probst A.J."/>
            <person name="Ladd B."/>
            <person name="Jarett J.K."/>
            <person name="Geller-Mcgrath D.E."/>
            <person name="Sieber C.M.K."/>
            <person name="Emerson J.B."/>
            <person name="Anantharaman K."/>
            <person name="Thomas B.C."/>
            <person name="Malmstrom R."/>
            <person name="Stieglmeier M."/>
            <person name="Klingl A."/>
            <person name="Woyke T."/>
            <person name="Ryan C.M."/>
            <person name="Banfield J.F."/>
        </authorList>
    </citation>
    <scope>NUCLEOTIDE SEQUENCE [LARGE SCALE GENOMIC DNA]</scope>
</reference>
<evidence type="ECO:0000256" key="7">
    <source>
        <dbReference type="ARBA" id="ARBA00023010"/>
    </source>
</evidence>
<protein>
    <submittedName>
        <fullName evidence="10">Preprotein translocase subunit SecY</fullName>
    </submittedName>
</protein>
<dbReference type="SUPFAM" id="SSF103491">
    <property type="entry name" value="Preprotein translocase SecY subunit"/>
    <property type="match status" value="1"/>
</dbReference>
<feature type="non-terminal residue" evidence="10">
    <location>
        <position position="97"/>
    </location>
</feature>
<evidence type="ECO:0000256" key="2">
    <source>
        <dbReference type="ARBA" id="ARBA00005751"/>
    </source>
</evidence>
<sequence>INQYTRWLTVPLAVLQAYGYITLIQRQSQFQILGSLSTQQLIISILTITAGTMFLMWIGELISERKVGNGISLLIFAGIVVSLPSSLQRTIAIFDPS</sequence>
<dbReference type="GO" id="GO:0016020">
    <property type="term" value="C:membrane"/>
    <property type="evidence" value="ECO:0007669"/>
    <property type="project" value="UniProtKB-SubCell"/>
</dbReference>
<name>A0A2M8DQD8_9BACT</name>
<proteinExistence type="inferred from homology"/>
<evidence type="ECO:0000256" key="9">
    <source>
        <dbReference type="SAM" id="Phobius"/>
    </source>
</evidence>
<keyword evidence="4 9" id="KW-0812">Transmembrane</keyword>
<dbReference type="InterPro" id="IPR030659">
    <property type="entry name" value="SecY_CS"/>
</dbReference>
<evidence type="ECO:0000256" key="5">
    <source>
        <dbReference type="ARBA" id="ARBA00022927"/>
    </source>
</evidence>
<dbReference type="InterPro" id="IPR023201">
    <property type="entry name" value="SecY_dom_sf"/>
</dbReference>
<feature type="transmembrane region" description="Helical" evidence="9">
    <location>
        <begin position="36"/>
        <end position="58"/>
    </location>
</feature>
<dbReference type="Gene3D" id="1.10.3370.10">
    <property type="entry name" value="SecY subunit domain"/>
    <property type="match status" value="1"/>
</dbReference>
<gene>
    <name evidence="10" type="ORF">CO073_03835</name>
</gene>
<evidence type="ECO:0000313" key="11">
    <source>
        <dbReference type="Proteomes" id="UP000230136"/>
    </source>
</evidence>
<comment type="similarity">
    <text evidence="2">Belongs to the SecY/SEC61-alpha family.</text>
</comment>
<feature type="transmembrane region" description="Helical" evidence="9">
    <location>
        <begin position="70"/>
        <end position="87"/>
    </location>
</feature>
<evidence type="ECO:0000256" key="3">
    <source>
        <dbReference type="ARBA" id="ARBA00022448"/>
    </source>
</evidence>